<dbReference type="AlphaFoldDB" id="A0A517VKV4"/>
<keyword evidence="3" id="KW-1185">Reference proteome</keyword>
<name>A0A517VKV4_9PLAN</name>
<dbReference type="Proteomes" id="UP000316855">
    <property type="component" value="Chromosome"/>
</dbReference>
<proteinExistence type="predicted"/>
<dbReference type="EMBL" id="CP036343">
    <property type="protein sequence ID" value="QDT93651.1"/>
    <property type="molecule type" value="Genomic_DNA"/>
</dbReference>
<dbReference type="Pfam" id="PF01408">
    <property type="entry name" value="GFO_IDH_MocA"/>
    <property type="match status" value="1"/>
</dbReference>
<sequence length="324" mass="35787">MTTKSFKPVKTGVIGLGRFGRLHALTLSRLAEAELVGVVARRQESLAAISKELPDVPGWTNLTQAIEESDAEAWVVACTTQSHVTVARELLERDKVVLLEKPIADSLEEAESLAPLVRPDSSNLMIGHIVLFNSEYQQLQEVARERGPISYIDCVRHRPASIVENFPGENPLHAAMVHDLYATQVLLDRAEPDHFSAQFHRTATGDIDLAVAQLKWNGGPVASFAASYLTPAGMPPRGFDRTEVFGAGWSARIEPNPRPISVWDSEASWPLALEVRANPPSGMMAEELRCFCRVVRNMEAVPTGATYLDAMQVQRWMEKLHAFV</sequence>
<dbReference type="PANTHER" id="PTHR43377:SF1">
    <property type="entry name" value="BILIVERDIN REDUCTASE A"/>
    <property type="match status" value="1"/>
</dbReference>
<dbReference type="InterPro" id="IPR036291">
    <property type="entry name" value="NAD(P)-bd_dom_sf"/>
</dbReference>
<dbReference type="InterPro" id="IPR000683">
    <property type="entry name" value="Gfo/Idh/MocA-like_OxRdtase_N"/>
</dbReference>
<dbReference type="PANTHER" id="PTHR43377">
    <property type="entry name" value="BILIVERDIN REDUCTASE A"/>
    <property type="match status" value="1"/>
</dbReference>
<dbReference type="Gene3D" id="3.40.50.720">
    <property type="entry name" value="NAD(P)-binding Rossmann-like Domain"/>
    <property type="match status" value="1"/>
</dbReference>
<evidence type="ECO:0000313" key="3">
    <source>
        <dbReference type="Proteomes" id="UP000316855"/>
    </source>
</evidence>
<dbReference type="KEGG" id="gax:Pan161_53330"/>
<evidence type="ECO:0000313" key="2">
    <source>
        <dbReference type="EMBL" id="QDT93651.1"/>
    </source>
</evidence>
<dbReference type="Gene3D" id="3.30.360.10">
    <property type="entry name" value="Dihydrodipicolinate Reductase, domain 2"/>
    <property type="match status" value="1"/>
</dbReference>
<organism evidence="2 3">
    <name type="scientific">Gimesia algae</name>
    <dbReference type="NCBI Taxonomy" id="2527971"/>
    <lineage>
        <taxon>Bacteria</taxon>
        <taxon>Pseudomonadati</taxon>
        <taxon>Planctomycetota</taxon>
        <taxon>Planctomycetia</taxon>
        <taxon>Planctomycetales</taxon>
        <taxon>Planctomycetaceae</taxon>
        <taxon>Gimesia</taxon>
    </lineage>
</organism>
<dbReference type="GO" id="GO:0000166">
    <property type="term" value="F:nucleotide binding"/>
    <property type="evidence" value="ECO:0007669"/>
    <property type="project" value="InterPro"/>
</dbReference>
<dbReference type="InterPro" id="IPR051450">
    <property type="entry name" value="Gfo/Idh/MocA_Oxidoreductases"/>
</dbReference>
<dbReference type="RefSeq" id="WP_232103499.1">
    <property type="nucleotide sequence ID" value="NZ_CP036343.1"/>
</dbReference>
<accession>A0A517VKV4</accession>
<evidence type="ECO:0000259" key="1">
    <source>
        <dbReference type="Pfam" id="PF01408"/>
    </source>
</evidence>
<gene>
    <name evidence="2" type="primary">ligC_5</name>
    <name evidence="2" type="ORF">Pan161_53330</name>
</gene>
<feature type="domain" description="Gfo/Idh/MocA-like oxidoreductase N-terminal" evidence="1">
    <location>
        <begin position="10"/>
        <end position="128"/>
    </location>
</feature>
<dbReference type="EC" id="1.1.1.312" evidence="2"/>
<dbReference type="SUPFAM" id="SSF51735">
    <property type="entry name" value="NAD(P)-binding Rossmann-fold domains"/>
    <property type="match status" value="1"/>
</dbReference>
<protein>
    <submittedName>
        <fullName evidence="2">4-carboxy-2-hydroxymuconate-6-semialdehyde dehydrogenase</fullName>
        <ecNumber evidence="2">1.1.1.312</ecNumber>
    </submittedName>
</protein>
<keyword evidence="2" id="KW-0560">Oxidoreductase</keyword>
<reference evidence="2 3" key="1">
    <citation type="submission" date="2019-02" db="EMBL/GenBank/DDBJ databases">
        <title>Deep-cultivation of Planctomycetes and their phenomic and genomic characterization uncovers novel biology.</title>
        <authorList>
            <person name="Wiegand S."/>
            <person name="Jogler M."/>
            <person name="Boedeker C."/>
            <person name="Pinto D."/>
            <person name="Vollmers J."/>
            <person name="Rivas-Marin E."/>
            <person name="Kohn T."/>
            <person name="Peeters S.H."/>
            <person name="Heuer A."/>
            <person name="Rast P."/>
            <person name="Oberbeckmann S."/>
            <person name="Bunk B."/>
            <person name="Jeske O."/>
            <person name="Meyerdierks A."/>
            <person name="Storesund J.E."/>
            <person name="Kallscheuer N."/>
            <person name="Luecker S."/>
            <person name="Lage O.M."/>
            <person name="Pohl T."/>
            <person name="Merkel B.J."/>
            <person name="Hornburger P."/>
            <person name="Mueller R.-W."/>
            <person name="Bruemmer F."/>
            <person name="Labrenz M."/>
            <person name="Spormann A.M."/>
            <person name="Op den Camp H."/>
            <person name="Overmann J."/>
            <person name="Amann R."/>
            <person name="Jetten M.S.M."/>
            <person name="Mascher T."/>
            <person name="Medema M.H."/>
            <person name="Devos D.P."/>
            <person name="Kaster A.-K."/>
            <person name="Ovreas L."/>
            <person name="Rohde M."/>
            <person name="Galperin M.Y."/>
            <person name="Jogler C."/>
        </authorList>
    </citation>
    <scope>NUCLEOTIDE SEQUENCE [LARGE SCALE GENOMIC DNA]</scope>
    <source>
        <strain evidence="2 3">Pan161</strain>
    </source>
</reference>
<dbReference type="GO" id="GO:0050606">
    <property type="term" value="F:4-carboxy-2-hydroxymuconate semialdehyde hemiacetal dehydrogenase activity"/>
    <property type="evidence" value="ECO:0007669"/>
    <property type="project" value="UniProtKB-EC"/>
</dbReference>
<dbReference type="SUPFAM" id="SSF55347">
    <property type="entry name" value="Glyceraldehyde-3-phosphate dehydrogenase-like, C-terminal domain"/>
    <property type="match status" value="1"/>
</dbReference>